<dbReference type="Proteomes" id="UP000175893">
    <property type="component" value="Chromosome"/>
</dbReference>
<keyword evidence="3" id="KW-1185">Reference proteome</keyword>
<sequence>MLMVYSDGGKAYGVFFLCAVPPGKIASMLLNHFGKNRESGKMNRWAAVLHSDETERSDYETV</sequence>
<keyword evidence="1" id="KW-0472">Membrane</keyword>
<gene>
    <name evidence="2" type="ORF">A9798_10795</name>
</gene>
<proteinExistence type="predicted"/>
<dbReference type="EMBL" id="CP016043">
    <property type="protein sequence ID" value="AOV97394.1"/>
    <property type="molecule type" value="Genomic_DNA"/>
</dbReference>
<protein>
    <submittedName>
        <fullName evidence="2">Uncharacterized protein</fullName>
    </submittedName>
</protein>
<feature type="transmembrane region" description="Helical" evidence="1">
    <location>
        <begin position="12"/>
        <end position="34"/>
    </location>
</feature>
<evidence type="ECO:0000313" key="3">
    <source>
        <dbReference type="Proteomes" id="UP000175893"/>
    </source>
</evidence>
<organism evidence="2 3">
    <name type="scientific">Edwardsiella hoshinae</name>
    <dbReference type="NCBI Taxonomy" id="93378"/>
    <lineage>
        <taxon>Bacteria</taxon>
        <taxon>Pseudomonadati</taxon>
        <taxon>Pseudomonadota</taxon>
        <taxon>Gammaproteobacteria</taxon>
        <taxon>Enterobacterales</taxon>
        <taxon>Hafniaceae</taxon>
        <taxon>Edwardsiella</taxon>
    </lineage>
</organism>
<reference evidence="2 3" key="1">
    <citation type="submission" date="2016-06" db="EMBL/GenBank/DDBJ databases">
        <title>Complete genome sequence of Edwardsiella hoshinae ATCC 35051.</title>
        <authorList>
            <person name="Reichley S.R."/>
            <person name="Waldbieser G.C."/>
            <person name="Lawrence M.L."/>
            <person name="Griffin M.J."/>
        </authorList>
    </citation>
    <scope>NUCLEOTIDE SEQUENCE [LARGE SCALE GENOMIC DNA]</scope>
    <source>
        <strain evidence="2 3">ATCC 35051</strain>
    </source>
</reference>
<evidence type="ECO:0000256" key="1">
    <source>
        <dbReference type="SAM" id="Phobius"/>
    </source>
</evidence>
<keyword evidence="1" id="KW-1133">Transmembrane helix</keyword>
<evidence type="ECO:0000313" key="2">
    <source>
        <dbReference type="EMBL" id="AOV97394.1"/>
    </source>
</evidence>
<keyword evidence="1" id="KW-0812">Transmembrane</keyword>
<accession>A0ABM6EK03</accession>
<name>A0ABM6EK03_9GAMM</name>